<feature type="transmembrane region" description="Helical" evidence="6">
    <location>
        <begin position="28"/>
        <end position="48"/>
    </location>
</feature>
<name>A0A562I743_MICOL</name>
<dbReference type="PANTHER" id="PTHR32322">
    <property type="entry name" value="INNER MEMBRANE TRANSPORTER"/>
    <property type="match status" value="1"/>
</dbReference>
<dbReference type="OrthoDB" id="5242975at2"/>
<feature type="domain" description="EamA" evidence="7">
    <location>
        <begin position="1"/>
        <end position="78"/>
    </location>
</feature>
<keyword evidence="3 6" id="KW-0812">Transmembrane</keyword>
<keyword evidence="4 6" id="KW-1133">Transmembrane helix</keyword>
<sequence>MIALALLWGSSFLWIKLALRGFNPVQIVFARLLLGFVVLTPLALSRGLRFPKGRATWAHLFVAALVSNAVPYVLFVAVLLGWLALGEAVTPAILAGITLVLLGVALTRS</sequence>
<gene>
    <name evidence="8" type="ORF">JD77_01789</name>
</gene>
<keyword evidence="9" id="KW-1185">Reference proteome</keyword>
<evidence type="ECO:0000259" key="7">
    <source>
        <dbReference type="Pfam" id="PF00892"/>
    </source>
</evidence>
<evidence type="ECO:0000256" key="5">
    <source>
        <dbReference type="ARBA" id="ARBA00023136"/>
    </source>
</evidence>
<dbReference type="InterPro" id="IPR037185">
    <property type="entry name" value="EmrE-like"/>
</dbReference>
<feature type="transmembrane region" description="Helical" evidence="6">
    <location>
        <begin position="60"/>
        <end position="82"/>
    </location>
</feature>
<dbReference type="EMBL" id="VLKE01000001">
    <property type="protein sequence ID" value="TWH66831.1"/>
    <property type="molecule type" value="Genomic_DNA"/>
</dbReference>
<comment type="similarity">
    <text evidence="2">Belongs to the EamA transporter family.</text>
</comment>
<evidence type="ECO:0000256" key="4">
    <source>
        <dbReference type="ARBA" id="ARBA00022989"/>
    </source>
</evidence>
<proteinExistence type="inferred from homology"/>
<reference evidence="8 9" key="1">
    <citation type="submission" date="2019-07" db="EMBL/GenBank/DDBJ databases">
        <title>R&amp;d 2014.</title>
        <authorList>
            <person name="Klenk H.-P."/>
        </authorList>
    </citation>
    <scope>NUCLEOTIDE SEQUENCE [LARGE SCALE GENOMIC DNA]</scope>
    <source>
        <strain evidence="8 9">DSM 43868</strain>
    </source>
</reference>
<comment type="subcellular location">
    <subcellularLocation>
        <location evidence="1">Membrane</location>
        <topology evidence="1">Multi-pass membrane protein</topology>
    </subcellularLocation>
</comment>
<dbReference type="PANTHER" id="PTHR32322:SF9">
    <property type="entry name" value="AMINO-ACID METABOLITE EFFLUX PUMP-RELATED"/>
    <property type="match status" value="1"/>
</dbReference>
<evidence type="ECO:0000256" key="1">
    <source>
        <dbReference type="ARBA" id="ARBA00004141"/>
    </source>
</evidence>
<organism evidence="8 9">
    <name type="scientific">Micromonospora olivasterospora</name>
    <dbReference type="NCBI Taxonomy" id="1880"/>
    <lineage>
        <taxon>Bacteria</taxon>
        <taxon>Bacillati</taxon>
        <taxon>Actinomycetota</taxon>
        <taxon>Actinomycetes</taxon>
        <taxon>Micromonosporales</taxon>
        <taxon>Micromonosporaceae</taxon>
        <taxon>Micromonospora</taxon>
    </lineage>
</organism>
<dbReference type="InterPro" id="IPR050638">
    <property type="entry name" value="AA-Vitamin_Transporters"/>
</dbReference>
<evidence type="ECO:0000313" key="9">
    <source>
        <dbReference type="Proteomes" id="UP000319825"/>
    </source>
</evidence>
<accession>A0A562I743</accession>
<dbReference type="Proteomes" id="UP000319825">
    <property type="component" value="Unassembled WGS sequence"/>
</dbReference>
<dbReference type="RefSeq" id="WP_145773839.1">
    <property type="nucleotide sequence ID" value="NZ_BAAATQ010000167.1"/>
</dbReference>
<dbReference type="GO" id="GO:0016020">
    <property type="term" value="C:membrane"/>
    <property type="evidence" value="ECO:0007669"/>
    <property type="project" value="UniProtKB-SubCell"/>
</dbReference>
<protein>
    <submittedName>
        <fullName evidence="8">EamA-like transporter family protein</fullName>
    </submittedName>
</protein>
<dbReference type="Pfam" id="PF00892">
    <property type="entry name" value="EamA"/>
    <property type="match status" value="1"/>
</dbReference>
<evidence type="ECO:0000256" key="3">
    <source>
        <dbReference type="ARBA" id="ARBA00022692"/>
    </source>
</evidence>
<dbReference type="SUPFAM" id="SSF103481">
    <property type="entry name" value="Multidrug resistance efflux transporter EmrE"/>
    <property type="match status" value="1"/>
</dbReference>
<evidence type="ECO:0000256" key="6">
    <source>
        <dbReference type="SAM" id="Phobius"/>
    </source>
</evidence>
<dbReference type="AlphaFoldDB" id="A0A562I743"/>
<comment type="caution">
    <text evidence="8">The sequence shown here is derived from an EMBL/GenBank/DDBJ whole genome shotgun (WGS) entry which is preliminary data.</text>
</comment>
<keyword evidence="5 6" id="KW-0472">Membrane</keyword>
<dbReference type="InterPro" id="IPR000620">
    <property type="entry name" value="EamA_dom"/>
</dbReference>
<evidence type="ECO:0000256" key="2">
    <source>
        <dbReference type="ARBA" id="ARBA00007362"/>
    </source>
</evidence>
<evidence type="ECO:0000313" key="8">
    <source>
        <dbReference type="EMBL" id="TWH66831.1"/>
    </source>
</evidence>
<feature type="transmembrane region" description="Helical" evidence="6">
    <location>
        <begin position="88"/>
        <end position="107"/>
    </location>
</feature>